<evidence type="ECO:0000256" key="7">
    <source>
        <dbReference type="ARBA" id="ARBA00023239"/>
    </source>
</evidence>
<evidence type="ECO:0000256" key="3">
    <source>
        <dbReference type="ARBA" id="ARBA00012043"/>
    </source>
</evidence>
<dbReference type="GO" id="GO:0004834">
    <property type="term" value="F:tryptophan synthase activity"/>
    <property type="evidence" value="ECO:0007669"/>
    <property type="project" value="UniProtKB-EC"/>
</dbReference>
<keyword evidence="10" id="KW-1185">Reference proteome</keyword>
<dbReference type="EC" id="4.2.1.20" evidence="3"/>
<evidence type="ECO:0000256" key="4">
    <source>
        <dbReference type="ARBA" id="ARBA00022605"/>
    </source>
</evidence>
<sequence length="229" mass="25881">MNNLAIFTVWNYPTKEDFYQILDSLDEQGVGFVEIGIPVTNPYVDGDLIQEAHKKVIDTGLTTSDLEEDLKLIKERYSFKVILMTYKEGVELFDIDKLSHTLYDGIICVDQVLKASQFNSPVYIFNEDLTNQELENFLISDSQFNYVMSGRGKTGSFDSVPSEYIKTIKRINQIKPQSKNFIGFGIKSKADIMNVIENGADGAIIGTAFIQIFLDKGIEGINEYLKSLK</sequence>
<organism evidence="9 10">
    <name type="scientific">Vagococcus fluvialis</name>
    <dbReference type="NCBI Taxonomy" id="2738"/>
    <lineage>
        <taxon>Bacteria</taxon>
        <taxon>Bacillati</taxon>
        <taxon>Bacillota</taxon>
        <taxon>Bacilli</taxon>
        <taxon>Lactobacillales</taxon>
        <taxon>Enterococcaceae</taxon>
        <taxon>Vagococcus</taxon>
    </lineage>
</organism>
<dbReference type="AlphaFoldDB" id="A0A369AYW2"/>
<dbReference type="OrthoDB" id="9804578at2"/>
<dbReference type="InterPro" id="IPR013785">
    <property type="entry name" value="Aldolase_TIM"/>
</dbReference>
<accession>A0A369AYW2</accession>
<evidence type="ECO:0000256" key="6">
    <source>
        <dbReference type="ARBA" id="ARBA00023141"/>
    </source>
</evidence>
<evidence type="ECO:0000313" key="10">
    <source>
        <dbReference type="Proteomes" id="UP000288197"/>
    </source>
</evidence>
<keyword evidence="7" id="KW-0456">Lyase</keyword>
<reference evidence="9 10" key="1">
    <citation type="submission" date="2017-05" db="EMBL/GenBank/DDBJ databases">
        <title>Vagococcus spp. assemblies.</title>
        <authorList>
            <person name="Gulvik C.A."/>
        </authorList>
    </citation>
    <scope>NUCLEOTIDE SEQUENCE [LARGE SCALE GENOMIC DNA]</scope>
    <source>
        <strain evidence="9 10">NCFB 2497</strain>
    </source>
</reference>
<comment type="caution">
    <text evidence="9">The sequence shown here is derived from an EMBL/GenBank/DDBJ whole genome shotgun (WGS) entry which is preliminary data.</text>
</comment>
<dbReference type="Gene3D" id="3.20.20.70">
    <property type="entry name" value="Aldolase class I"/>
    <property type="match status" value="1"/>
</dbReference>
<dbReference type="RefSeq" id="WP_114290017.1">
    <property type="nucleotide sequence ID" value="NZ_CP122523.1"/>
</dbReference>
<keyword evidence="4" id="KW-0028">Amino-acid biosynthesis</keyword>
<dbReference type="PANTHER" id="PTHR43406:SF1">
    <property type="entry name" value="TRYPTOPHAN SYNTHASE ALPHA CHAIN, CHLOROPLASTIC"/>
    <property type="match status" value="1"/>
</dbReference>
<dbReference type="EMBL" id="NGJX01000009">
    <property type="protein sequence ID" value="RSU01062.1"/>
    <property type="molecule type" value="Genomic_DNA"/>
</dbReference>
<dbReference type="GeneID" id="63146894"/>
<proteinExistence type="predicted"/>
<name>A0A369AYW2_9ENTE</name>
<dbReference type="PANTHER" id="PTHR43406">
    <property type="entry name" value="TRYPTOPHAN SYNTHASE, ALPHA CHAIN"/>
    <property type="match status" value="1"/>
</dbReference>
<dbReference type="SUPFAM" id="SSF51366">
    <property type="entry name" value="Ribulose-phoshate binding barrel"/>
    <property type="match status" value="1"/>
</dbReference>
<dbReference type="GO" id="GO:0005829">
    <property type="term" value="C:cytosol"/>
    <property type="evidence" value="ECO:0007669"/>
    <property type="project" value="TreeGrafter"/>
</dbReference>
<dbReference type="Proteomes" id="UP000288197">
    <property type="component" value="Unassembled WGS sequence"/>
</dbReference>
<dbReference type="InterPro" id="IPR002028">
    <property type="entry name" value="Trp_synthase_suA"/>
</dbReference>
<protein>
    <recommendedName>
        <fullName evidence="3">tryptophan synthase</fullName>
        <ecNumber evidence="3">4.2.1.20</ecNumber>
    </recommendedName>
</protein>
<keyword evidence="5" id="KW-0822">Tryptophan biosynthesis</keyword>
<comment type="pathway">
    <text evidence="1">Amino-acid biosynthesis; L-tryptophan biosynthesis; L-tryptophan from chorismate: step 5/5.</text>
</comment>
<evidence type="ECO:0000313" key="9">
    <source>
        <dbReference type="EMBL" id="RSU01062.1"/>
    </source>
</evidence>
<keyword evidence="6" id="KW-0057">Aromatic amino acid biosynthesis</keyword>
<comment type="catalytic activity">
    <reaction evidence="8">
        <text>(1S,2R)-1-C-(indol-3-yl)glycerol 3-phosphate + L-serine = D-glyceraldehyde 3-phosphate + L-tryptophan + H2O</text>
        <dbReference type="Rhea" id="RHEA:10532"/>
        <dbReference type="ChEBI" id="CHEBI:15377"/>
        <dbReference type="ChEBI" id="CHEBI:33384"/>
        <dbReference type="ChEBI" id="CHEBI:57912"/>
        <dbReference type="ChEBI" id="CHEBI:58866"/>
        <dbReference type="ChEBI" id="CHEBI:59776"/>
        <dbReference type="EC" id="4.2.1.20"/>
    </reaction>
</comment>
<dbReference type="Pfam" id="PF00290">
    <property type="entry name" value="Trp_syntA"/>
    <property type="match status" value="1"/>
</dbReference>
<gene>
    <name evidence="9" type="ORF">CBF32_09375</name>
</gene>
<dbReference type="UniPathway" id="UPA00035">
    <property type="reaction ID" value="UER00044"/>
</dbReference>
<dbReference type="InterPro" id="IPR011060">
    <property type="entry name" value="RibuloseP-bd_barrel"/>
</dbReference>
<comment type="subunit">
    <text evidence="2">Tetramer of two alpha and two beta chains.</text>
</comment>
<evidence type="ECO:0000256" key="5">
    <source>
        <dbReference type="ARBA" id="ARBA00022822"/>
    </source>
</evidence>
<evidence type="ECO:0000256" key="2">
    <source>
        <dbReference type="ARBA" id="ARBA00011270"/>
    </source>
</evidence>
<evidence type="ECO:0000256" key="8">
    <source>
        <dbReference type="ARBA" id="ARBA00049047"/>
    </source>
</evidence>
<evidence type="ECO:0000256" key="1">
    <source>
        <dbReference type="ARBA" id="ARBA00004733"/>
    </source>
</evidence>